<gene>
    <name evidence="1" type="ORF">G4223_08650</name>
</gene>
<dbReference type="AlphaFoldDB" id="A0A7C9QTC7"/>
<sequence>MGSRGPKLLRRTTNVVLDALLQAAEGAYRDKPLSRDVLHDIVDGLKISSHFDDFYRRVYRELMEVVDEEKLEQRRQNAFGRLMVHPMSELFHKEILSRDILPNVFSFFHLVLGDEAEIYGERCLRRVRDLREEMGENFSWDDFYNDRQAKSVLWHTLVRIADSFKRWDVRKDWFMKLMQYTPSTVSLGQSAFMVREHANHDEPHIFNNHHFCAFFQALFSPLTDMDKADEKQFHEEFGADPHHLIGQFLVHLAACNV</sequence>
<keyword evidence="2" id="KW-1185">Reference proteome</keyword>
<protein>
    <submittedName>
        <fullName evidence="1">Uncharacterized protein</fullName>
    </submittedName>
</protein>
<reference evidence="1 2" key="1">
    <citation type="submission" date="2020-02" db="EMBL/GenBank/DDBJ databases">
        <authorList>
            <person name="Dziuba M."/>
            <person name="Kuznetsov B."/>
            <person name="Mardanov A."/>
            <person name="Ravin N."/>
            <person name="Grouzdev D."/>
        </authorList>
    </citation>
    <scope>NUCLEOTIDE SEQUENCE [LARGE SCALE GENOMIC DNA]</scope>
    <source>
        <strain evidence="1 2">SpK</strain>
    </source>
</reference>
<organism evidence="1 2">
    <name type="scientific">Magnetospirillum aberrantis SpK</name>
    <dbReference type="NCBI Taxonomy" id="908842"/>
    <lineage>
        <taxon>Bacteria</taxon>
        <taxon>Pseudomonadati</taxon>
        <taxon>Pseudomonadota</taxon>
        <taxon>Alphaproteobacteria</taxon>
        <taxon>Rhodospirillales</taxon>
        <taxon>Rhodospirillaceae</taxon>
        <taxon>Magnetospirillum</taxon>
    </lineage>
</organism>
<comment type="caution">
    <text evidence="1">The sequence shown here is derived from an EMBL/GenBank/DDBJ whole genome shotgun (WGS) entry which is preliminary data.</text>
</comment>
<dbReference type="EMBL" id="JAAIYP010000035">
    <property type="protein sequence ID" value="NFV80178.1"/>
    <property type="molecule type" value="Genomic_DNA"/>
</dbReference>
<proteinExistence type="predicted"/>
<name>A0A7C9QTC7_9PROT</name>
<evidence type="ECO:0000313" key="1">
    <source>
        <dbReference type="EMBL" id="NFV80178.1"/>
    </source>
</evidence>
<accession>A0A7C9QTC7</accession>
<dbReference type="Proteomes" id="UP000480684">
    <property type="component" value="Unassembled WGS sequence"/>
</dbReference>
<evidence type="ECO:0000313" key="2">
    <source>
        <dbReference type="Proteomes" id="UP000480684"/>
    </source>
</evidence>